<gene>
    <name evidence="1" type="ORF">UXQ13_00075</name>
</gene>
<proteinExistence type="predicted"/>
<accession>A0ABU8E045</accession>
<keyword evidence="2" id="KW-1185">Reference proteome</keyword>
<dbReference type="Proteomes" id="UP001373496">
    <property type="component" value="Unassembled WGS sequence"/>
</dbReference>
<reference evidence="1 2" key="1">
    <citation type="submission" date="2024-03" db="EMBL/GenBank/DDBJ databases">
        <title>Draft genome sequence of Klenkia terrae.</title>
        <authorList>
            <person name="Duangmal K."/>
            <person name="Chantavorakit T."/>
        </authorList>
    </citation>
    <scope>NUCLEOTIDE SEQUENCE [LARGE SCALE GENOMIC DNA]</scope>
    <source>
        <strain evidence="1 2">JCM 17786</strain>
    </source>
</reference>
<sequence>MTALQPRPSTSWTEQVFSREQARAAGWTDAEVRSRLASGSWTALRRGLYCATADLDGATAGRRLHLELLALQRHLDRPTAAFSHRTAAQLTGITTFGAGDGEHRLVDPTRWRSGADYRMTRAELPVGDLARRGPFTVTSAARTLVDLCRELDELDAVATLDRALLRGQVTREALDLAVQRARFVRGTPLARRAVERSNGRSESWLESAWRVRHLAAGLPEPELQVEIWAGGRLVKVLDGYLRAQAIGFETDGKIKFTDPYGGRDPAEVLWAEKRAEDAVRALGIRVVRPTMVDIGSGWAAFEARVAREVAAPVPALQPFTAVQRDIGRLRPPTSRG</sequence>
<protein>
    <recommendedName>
        <fullName evidence="3">Transcriptional regulator, AbiEi antitoxin, Type IV TA system</fullName>
    </recommendedName>
</protein>
<evidence type="ECO:0008006" key="3">
    <source>
        <dbReference type="Google" id="ProtNLM"/>
    </source>
</evidence>
<dbReference type="RefSeq" id="WP_225234296.1">
    <property type="nucleotide sequence ID" value="NZ_JBAPLV010000001.1"/>
</dbReference>
<evidence type="ECO:0000313" key="2">
    <source>
        <dbReference type="Proteomes" id="UP001373496"/>
    </source>
</evidence>
<comment type="caution">
    <text evidence="1">The sequence shown here is derived from an EMBL/GenBank/DDBJ whole genome shotgun (WGS) entry which is preliminary data.</text>
</comment>
<organism evidence="1 2">
    <name type="scientific">Klenkia terrae</name>
    <dbReference type="NCBI Taxonomy" id="1052259"/>
    <lineage>
        <taxon>Bacteria</taxon>
        <taxon>Bacillati</taxon>
        <taxon>Actinomycetota</taxon>
        <taxon>Actinomycetes</taxon>
        <taxon>Geodermatophilales</taxon>
        <taxon>Geodermatophilaceae</taxon>
        <taxon>Klenkia</taxon>
    </lineage>
</organism>
<name>A0ABU8E045_9ACTN</name>
<dbReference type="EMBL" id="JBAPLV010000001">
    <property type="protein sequence ID" value="MEI4276850.1"/>
    <property type="molecule type" value="Genomic_DNA"/>
</dbReference>
<evidence type="ECO:0000313" key="1">
    <source>
        <dbReference type="EMBL" id="MEI4276850.1"/>
    </source>
</evidence>